<keyword evidence="3 7" id="KW-0963">Cytoplasm</keyword>
<dbReference type="FunFam" id="2.130.10.10:FF:000505">
    <property type="entry name" value="Blast:Protein LST8 homolog"/>
    <property type="match status" value="1"/>
</dbReference>
<proteinExistence type="inferred from homology"/>
<feature type="repeat" description="WD" evidence="6">
    <location>
        <begin position="14"/>
        <end position="36"/>
    </location>
</feature>
<evidence type="ECO:0000256" key="7">
    <source>
        <dbReference type="RuleBase" id="RU369068"/>
    </source>
</evidence>
<reference evidence="8" key="1">
    <citation type="journal article" date="2016" name="Insect Biochem. Mol. Biol.">
        <title>Multifaceted biological insights from a draft genome sequence of the tobacco hornworm moth, Manduca sexta.</title>
        <authorList>
            <person name="Kanost M.R."/>
            <person name="Arrese E.L."/>
            <person name="Cao X."/>
            <person name="Chen Y.R."/>
            <person name="Chellapilla S."/>
            <person name="Goldsmith M.R."/>
            <person name="Grosse-Wilde E."/>
            <person name="Heckel D.G."/>
            <person name="Herndon N."/>
            <person name="Jiang H."/>
            <person name="Papanicolaou A."/>
            <person name="Qu J."/>
            <person name="Soulages J.L."/>
            <person name="Vogel H."/>
            <person name="Walters J."/>
            <person name="Waterhouse R.M."/>
            <person name="Ahn S.J."/>
            <person name="Almeida F.C."/>
            <person name="An C."/>
            <person name="Aqrawi P."/>
            <person name="Bretschneider A."/>
            <person name="Bryant W.B."/>
            <person name="Bucks S."/>
            <person name="Chao H."/>
            <person name="Chevignon G."/>
            <person name="Christen J.M."/>
            <person name="Clarke D.F."/>
            <person name="Dittmer N.T."/>
            <person name="Ferguson L.C.F."/>
            <person name="Garavelou S."/>
            <person name="Gordon K.H.J."/>
            <person name="Gunaratna R.T."/>
            <person name="Han Y."/>
            <person name="Hauser F."/>
            <person name="He Y."/>
            <person name="Heidel-Fischer H."/>
            <person name="Hirsh A."/>
            <person name="Hu Y."/>
            <person name="Jiang H."/>
            <person name="Kalra D."/>
            <person name="Klinner C."/>
            <person name="Konig C."/>
            <person name="Kovar C."/>
            <person name="Kroll A.R."/>
            <person name="Kuwar S.S."/>
            <person name="Lee S.L."/>
            <person name="Lehman R."/>
            <person name="Li K."/>
            <person name="Li Z."/>
            <person name="Liang H."/>
            <person name="Lovelace S."/>
            <person name="Lu Z."/>
            <person name="Mansfield J.H."/>
            <person name="McCulloch K.J."/>
            <person name="Mathew T."/>
            <person name="Morton B."/>
            <person name="Muzny D.M."/>
            <person name="Neunemann D."/>
            <person name="Ongeri F."/>
            <person name="Pauchet Y."/>
            <person name="Pu L.L."/>
            <person name="Pyrousis I."/>
            <person name="Rao X.J."/>
            <person name="Redding A."/>
            <person name="Roesel C."/>
            <person name="Sanchez-Gracia A."/>
            <person name="Schaack S."/>
            <person name="Shukla A."/>
            <person name="Tetreau G."/>
            <person name="Wang Y."/>
            <person name="Xiong G.H."/>
            <person name="Traut W."/>
            <person name="Walsh T.K."/>
            <person name="Worley K.C."/>
            <person name="Wu D."/>
            <person name="Wu W."/>
            <person name="Wu Y.Q."/>
            <person name="Zhang X."/>
            <person name="Zou Z."/>
            <person name="Zucker H."/>
            <person name="Briscoe A.D."/>
            <person name="Burmester T."/>
            <person name="Clem R.J."/>
            <person name="Feyereisen R."/>
            <person name="Grimmelikhuijzen C.J.P."/>
            <person name="Hamodrakas S.J."/>
            <person name="Hansson B.S."/>
            <person name="Huguet E."/>
            <person name="Jermiin L.S."/>
            <person name="Lan Q."/>
            <person name="Lehman H.K."/>
            <person name="Lorenzen M."/>
            <person name="Merzendorfer H."/>
            <person name="Michalopoulos I."/>
            <person name="Morton D.B."/>
            <person name="Muthukrishnan S."/>
            <person name="Oakeshott J.G."/>
            <person name="Palmer W."/>
            <person name="Park Y."/>
            <person name="Passarelli A.L."/>
            <person name="Rozas J."/>
            <person name="Schwartz L.M."/>
            <person name="Smith W."/>
            <person name="Southgate A."/>
            <person name="Vilcinskas A."/>
            <person name="Vogt R."/>
            <person name="Wang P."/>
            <person name="Werren J."/>
            <person name="Yu X.Q."/>
            <person name="Zhou J.J."/>
            <person name="Brown S.J."/>
            <person name="Scherer S.E."/>
            <person name="Richards S."/>
            <person name="Blissard G.W."/>
        </authorList>
    </citation>
    <scope>NUCLEOTIDE SEQUENCE</scope>
</reference>
<dbReference type="PROSITE" id="PS00678">
    <property type="entry name" value="WD_REPEATS_1"/>
    <property type="match status" value="1"/>
</dbReference>
<evidence type="ECO:0000313" key="9">
    <source>
        <dbReference type="Proteomes" id="UP000791440"/>
    </source>
</evidence>
<dbReference type="PROSITE" id="PS50082">
    <property type="entry name" value="WD_REPEATS_2"/>
    <property type="match status" value="4"/>
</dbReference>
<dbReference type="Gene3D" id="2.130.10.10">
    <property type="entry name" value="YVTN repeat-like/Quinoprotein amine dehydrogenase"/>
    <property type="match status" value="1"/>
</dbReference>
<dbReference type="GO" id="GO:0032535">
    <property type="term" value="P:regulation of cellular component size"/>
    <property type="evidence" value="ECO:0007669"/>
    <property type="project" value="UniProtKB-ARBA"/>
</dbReference>
<evidence type="ECO:0000256" key="4">
    <source>
        <dbReference type="ARBA" id="ARBA00022574"/>
    </source>
</evidence>
<evidence type="ECO:0000256" key="1">
    <source>
        <dbReference type="ARBA" id="ARBA00004496"/>
    </source>
</evidence>
<dbReference type="Proteomes" id="UP000791440">
    <property type="component" value="Unassembled WGS sequence"/>
</dbReference>
<comment type="function">
    <text evidence="7">Subunit of TORC1 and TORC2, which regulate cell growth and survival in response to nutrient and hormonal signals.</text>
</comment>
<comment type="similarity">
    <text evidence="2 7">Belongs to the WD repeat LST8 family.</text>
</comment>
<dbReference type="PANTHER" id="PTHR19842:SF0">
    <property type="entry name" value="TARGET OF RAPAMYCIN COMPLEX SUBUNIT LST8"/>
    <property type="match status" value="1"/>
</dbReference>
<evidence type="ECO:0000256" key="3">
    <source>
        <dbReference type="ARBA" id="ARBA00022490"/>
    </source>
</evidence>
<dbReference type="InterPro" id="IPR037588">
    <property type="entry name" value="MLST8"/>
</dbReference>
<dbReference type="InterPro" id="IPR020472">
    <property type="entry name" value="WD40_PAC1"/>
</dbReference>
<dbReference type="GO" id="GO:0051897">
    <property type="term" value="P:positive regulation of phosphatidylinositol 3-kinase/protein kinase B signal transduction"/>
    <property type="evidence" value="ECO:0007669"/>
    <property type="project" value="UniProtKB-ARBA"/>
</dbReference>
<reference evidence="8" key="2">
    <citation type="submission" date="2020-12" db="EMBL/GenBank/DDBJ databases">
        <authorList>
            <person name="Kanost M."/>
        </authorList>
    </citation>
    <scope>NUCLEOTIDE SEQUENCE</scope>
</reference>
<dbReference type="SMART" id="SM00320">
    <property type="entry name" value="WD40"/>
    <property type="match status" value="6"/>
</dbReference>
<dbReference type="OrthoDB" id="400at2759"/>
<comment type="subunit">
    <text evidence="7">Part of TORC1 complex. Part of the TORC2 complex.</text>
</comment>
<dbReference type="PROSITE" id="PS50294">
    <property type="entry name" value="WD_REPEATS_REGION"/>
    <property type="match status" value="1"/>
</dbReference>
<feature type="repeat" description="WD" evidence="6">
    <location>
        <begin position="261"/>
        <end position="295"/>
    </location>
</feature>
<dbReference type="GO" id="GO:0005737">
    <property type="term" value="C:cytoplasm"/>
    <property type="evidence" value="ECO:0007669"/>
    <property type="project" value="UniProtKB-SubCell"/>
</dbReference>
<keyword evidence="4 6" id="KW-0853">WD repeat</keyword>
<dbReference type="InterPro" id="IPR015943">
    <property type="entry name" value="WD40/YVTN_repeat-like_dom_sf"/>
</dbReference>
<dbReference type="InterPro" id="IPR036322">
    <property type="entry name" value="WD40_repeat_dom_sf"/>
</dbReference>
<dbReference type="PRINTS" id="PR00320">
    <property type="entry name" value="GPROTEINBRPT"/>
</dbReference>
<gene>
    <name evidence="8" type="ORF">O3G_MSEX003392</name>
</gene>
<evidence type="ECO:0000256" key="6">
    <source>
        <dbReference type="PROSITE-ProRule" id="PRU00221"/>
    </source>
</evidence>
<comment type="subcellular location">
    <subcellularLocation>
        <location evidence="1 7">Cytoplasm</location>
    </subcellularLocation>
</comment>
<evidence type="ECO:0000256" key="2">
    <source>
        <dbReference type="ARBA" id="ARBA00009890"/>
    </source>
</evidence>
<dbReference type="EMBL" id="JH668311">
    <property type="protein sequence ID" value="KAG6444507.1"/>
    <property type="molecule type" value="Genomic_DNA"/>
</dbReference>
<dbReference type="SUPFAM" id="SSF50978">
    <property type="entry name" value="WD40 repeat-like"/>
    <property type="match status" value="1"/>
</dbReference>
<protein>
    <recommendedName>
        <fullName evidence="7">Target of rapamycin complex subunit lst8</fullName>
        <shortName evidence="7">TORC subunit lst8</shortName>
    </recommendedName>
</protein>
<dbReference type="GO" id="GO:0032956">
    <property type="term" value="P:regulation of actin cytoskeleton organization"/>
    <property type="evidence" value="ECO:0007669"/>
    <property type="project" value="TreeGrafter"/>
</dbReference>
<dbReference type="InterPro" id="IPR019775">
    <property type="entry name" value="WD40_repeat_CS"/>
</dbReference>
<keyword evidence="9" id="KW-1185">Reference proteome</keyword>
<dbReference type="GO" id="GO:0031931">
    <property type="term" value="C:TORC1 complex"/>
    <property type="evidence" value="ECO:0007669"/>
    <property type="project" value="UniProtKB-UniRule"/>
</dbReference>
<feature type="repeat" description="WD" evidence="6">
    <location>
        <begin position="80"/>
        <end position="112"/>
    </location>
</feature>
<evidence type="ECO:0000256" key="5">
    <source>
        <dbReference type="ARBA" id="ARBA00022737"/>
    </source>
</evidence>
<dbReference type="PANTHER" id="PTHR19842">
    <property type="entry name" value="G BETA-LIKE PROTEIN GBL"/>
    <property type="match status" value="1"/>
</dbReference>
<comment type="caution">
    <text evidence="8">The sequence shown here is derived from an EMBL/GenBank/DDBJ whole genome shotgun (WGS) entry which is preliminary data.</text>
</comment>
<keyword evidence="5 7" id="KW-0677">Repeat</keyword>
<sequence length="313" mass="34753">MAGDGTGGGSQVVLVTGGYDHTIKLWQAHSGVCLRTMQHPDSQVNGLEISPNGQMVAACGYQHIRMYDLASANPDPVITFEGITKNVSRVGFQKNGSWMYTGGEDCTARIWDPRAPPQTRCQKIFQVQAPVNAVMLHPDQSQIMVGDQSGIIHMWDLKTDQNDQLVPEAEASIQDIAIDPAGKMMAAVNNKGNCYVWALGGQAHPVPRKHIAAHHKYALRCKFSRDSTMLVTTSGDCSAKVWRTSDWTPMRELRHETQRWVWDAAFSIDSRFLFTGSSDSYARLWDVERGTLEREYCGHQKAITALAFKDQAV</sequence>
<dbReference type="GO" id="GO:0038203">
    <property type="term" value="P:TORC2 signaling"/>
    <property type="evidence" value="ECO:0007669"/>
    <property type="project" value="UniProtKB-ARBA"/>
</dbReference>
<dbReference type="InterPro" id="IPR001680">
    <property type="entry name" value="WD40_rpt"/>
</dbReference>
<dbReference type="AlphaFoldDB" id="A0A921YS27"/>
<organism evidence="8 9">
    <name type="scientific">Manduca sexta</name>
    <name type="common">Tobacco hawkmoth</name>
    <name type="synonym">Tobacco hornworm</name>
    <dbReference type="NCBI Taxonomy" id="7130"/>
    <lineage>
        <taxon>Eukaryota</taxon>
        <taxon>Metazoa</taxon>
        <taxon>Ecdysozoa</taxon>
        <taxon>Arthropoda</taxon>
        <taxon>Hexapoda</taxon>
        <taxon>Insecta</taxon>
        <taxon>Pterygota</taxon>
        <taxon>Neoptera</taxon>
        <taxon>Endopterygota</taxon>
        <taxon>Lepidoptera</taxon>
        <taxon>Glossata</taxon>
        <taxon>Ditrysia</taxon>
        <taxon>Bombycoidea</taxon>
        <taxon>Sphingidae</taxon>
        <taxon>Sphinginae</taxon>
        <taxon>Sphingini</taxon>
        <taxon>Manduca</taxon>
    </lineage>
</organism>
<dbReference type="Pfam" id="PF00400">
    <property type="entry name" value="WD40"/>
    <property type="match status" value="6"/>
</dbReference>
<name>A0A921YS27_MANSE</name>
<accession>A0A921YS27</accession>
<evidence type="ECO:0000313" key="8">
    <source>
        <dbReference type="EMBL" id="KAG6444507.1"/>
    </source>
</evidence>
<dbReference type="GO" id="GO:0031932">
    <property type="term" value="C:TORC2 complex"/>
    <property type="evidence" value="ECO:0007669"/>
    <property type="project" value="UniProtKB-UniRule"/>
</dbReference>
<feature type="repeat" description="WD" evidence="6">
    <location>
        <begin position="211"/>
        <end position="252"/>
    </location>
</feature>